<evidence type="ECO:0000313" key="3">
    <source>
        <dbReference type="Proteomes" id="UP001219518"/>
    </source>
</evidence>
<feature type="region of interest" description="Disordered" evidence="1">
    <location>
        <begin position="71"/>
        <end position="97"/>
    </location>
</feature>
<name>A0AAE1H971_9NEOP</name>
<dbReference type="EMBL" id="JAHWGI010000572">
    <property type="protein sequence ID" value="KAK3916703.1"/>
    <property type="molecule type" value="Genomic_DNA"/>
</dbReference>
<accession>A0AAE1H971</accession>
<gene>
    <name evidence="2" type="ORF">KUF71_025769</name>
</gene>
<reference evidence="2" key="2">
    <citation type="journal article" date="2023" name="BMC Genomics">
        <title>Pest status, molecular evolution, and epigenetic factors derived from the genome assembly of Frankliniella fusca, a thysanopteran phytovirus vector.</title>
        <authorList>
            <person name="Catto M.A."/>
            <person name="Labadie P.E."/>
            <person name="Jacobson A.L."/>
            <person name="Kennedy G.G."/>
            <person name="Srinivasan R."/>
            <person name="Hunt B.G."/>
        </authorList>
    </citation>
    <scope>NUCLEOTIDE SEQUENCE</scope>
    <source>
        <strain evidence="2">PL_HMW_Pooled</strain>
    </source>
</reference>
<dbReference type="Proteomes" id="UP001219518">
    <property type="component" value="Unassembled WGS sequence"/>
</dbReference>
<feature type="compositionally biased region" description="Polar residues" evidence="1">
    <location>
        <begin position="71"/>
        <end position="88"/>
    </location>
</feature>
<reference evidence="2" key="1">
    <citation type="submission" date="2021-07" db="EMBL/GenBank/DDBJ databases">
        <authorList>
            <person name="Catto M.A."/>
            <person name="Jacobson A."/>
            <person name="Kennedy G."/>
            <person name="Labadie P."/>
            <person name="Hunt B.G."/>
            <person name="Srinivasan R."/>
        </authorList>
    </citation>
    <scope>NUCLEOTIDE SEQUENCE</scope>
    <source>
        <strain evidence="2">PL_HMW_Pooled</strain>
        <tissue evidence="2">Head</tissue>
    </source>
</reference>
<keyword evidence="3" id="KW-1185">Reference proteome</keyword>
<evidence type="ECO:0000313" key="2">
    <source>
        <dbReference type="EMBL" id="KAK3916703.1"/>
    </source>
</evidence>
<comment type="caution">
    <text evidence="2">The sequence shown here is derived from an EMBL/GenBank/DDBJ whole genome shotgun (WGS) entry which is preliminary data.</text>
</comment>
<proteinExistence type="predicted"/>
<sequence length="110" mass="11883">MEECIEMCEMYQKWIGNGENENTVYAIGPTNLKLKKPGFMSGVFLSMKGPSKANREAKSSVCAALESSRNNQQCAGPSKVSSLENDSASAERNRSQVNSFDKDGLAAAIV</sequence>
<organism evidence="2 3">
    <name type="scientific">Frankliniella fusca</name>
    <dbReference type="NCBI Taxonomy" id="407009"/>
    <lineage>
        <taxon>Eukaryota</taxon>
        <taxon>Metazoa</taxon>
        <taxon>Ecdysozoa</taxon>
        <taxon>Arthropoda</taxon>
        <taxon>Hexapoda</taxon>
        <taxon>Insecta</taxon>
        <taxon>Pterygota</taxon>
        <taxon>Neoptera</taxon>
        <taxon>Paraneoptera</taxon>
        <taxon>Thysanoptera</taxon>
        <taxon>Terebrantia</taxon>
        <taxon>Thripoidea</taxon>
        <taxon>Thripidae</taxon>
        <taxon>Frankliniella</taxon>
    </lineage>
</organism>
<dbReference type="AlphaFoldDB" id="A0AAE1H971"/>
<protein>
    <submittedName>
        <fullName evidence="2">Myosin-1</fullName>
    </submittedName>
</protein>
<evidence type="ECO:0000256" key="1">
    <source>
        <dbReference type="SAM" id="MobiDB-lite"/>
    </source>
</evidence>